<dbReference type="EMBL" id="DAKRPA010000076">
    <property type="protein sequence ID" value="DAZ99786.1"/>
    <property type="molecule type" value="Genomic_DNA"/>
</dbReference>
<gene>
    <name evidence="1" type="ORF">N0F65_001295</name>
</gene>
<evidence type="ECO:0000313" key="1">
    <source>
        <dbReference type="EMBL" id="DAZ99786.1"/>
    </source>
</evidence>
<name>A0AAV2Z2S3_9STRA</name>
<organism evidence="1 2">
    <name type="scientific">Lagenidium giganteum</name>
    <dbReference type="NCBI Taxonomy" id="4803"/>
    <lineage>
        <taxon>Eukaryota</taxon>
        <taxon>Sar</taxon>
        <taxon>Stramenopiles</taxon>
        <taxon>Oomycota</taxon>
        <taxon>Peronosporomycetes</taxon>
        <taxon>Pythiales</taxon>
        <taxon>Pythiaceae</taxon>
    </lineage>
</organism>
<reference evidence="1" key="1">
    <citation type="submission" date="2022-11" db="EMBL/GenBank/DDBJ databases">
        <authorList>
            <person name="Morgan W.R."/>
            <person name="Tartar A."/>
        </authorList>
    </citation>
    <scope>NUCLEOTIDE SEQUENCE</scope>
    <source>
        <strain evidence="1">ARSEF 373</strain>
    </source>
</reference>
<proteinExistence type="predicted"/>
<comment type="caution">
    <text evidence="1">The sequence shown here is derived from an EMBL/GenBank/DDBJ whole genome shotgun (WGS) entry which is preliminary data.</text>
</comment>
<dbReference type="AlphaFoldDB" id="A0AAV2Z2S3"/>
<reference evidence="1" key="2">
    <citation type="journal article" date="2023" name="Microbiol Resour">
        <title>Decontamination and Annotation of the Draft Genome Sequence of the Oomycete Lagenidium giganteum ARSEF 373.</title>
        <authorList>
            <person name="Morgan W.R."/>
            <person name="Tartar A."/>
        </authorList>
    </citation>
    <scope>NUCLEOTIDE SEQUENCE</scope>
    <source>
        <strain evidence="1">ARSEF 373</strain>
    </source>
</reference>
<accession>A0AAV2Z2S3</accession>
<sequence length="28" mass="3157">MQFRSLPKDLVTKLGTLPRIIPNCSQLS</sequence>
<protein>
    <submittedName>
        <fullName evidence="1">Uncharacterized protein</fullName>
    </submittedName>
</protein>
<keyword evidence="2" id="KW-1185">Reference proteome</keyword>
<dbReference type="Proteomes" id="UP001146120">
    <property type="component" value="Unassembled WGS sequence"/>
</dbReference>
<evidence type="ECO:0000313" key="2">
    <source>
        <dbReference type="Proteomes" id="UP001146120"/>
    </source>
</evidence>